<evidence type="ECO:0000313" key="2">
    <source>
        <dbReference type="EMBL" id="TDT16477.1"/>
    </source>
</evidence>
<evidence type="ECO:0000256" key="1">
    <source>
        <dbReference type="SAM" id="SignalP"/>
    </source>
</evidence>
<dbReference type="OrthoDB" id="4855196at2"/>
<accession>A0A4R7HZ16</accession>
<name>A0A4R7HZ16_9ACTN</name>
<dbReference type="EMBL" id="SOAU01000001">
    <property type="protein sequence ID" value="TDT16477.1"/>
    <property type="molecule type" value="Genomic_DNA"/>
</dbReference>
<feature type="chain" id="PRO_5038776780" evidence="1">
    <location>
        <begin position="20"/>
        <end position="788"/>
    </location>
</feature>
<keyword evidence="3" id="KW-1185">Reference proteome</keyword>
<reference evidence="2 3" key="1">
    <citation type="submission" date="2019-03" db="EMBL/GenBank/DDBJ databases">
        <title>Sequencing the genomes of 1000 actinobacteria strains.</title>
        <authorList>
            <person name="Klenk H.-P."/>
        </authorList>
    </citation>
    <scope>NUCLEOTIDE SEQUENCE [LARGE SCALE GENOMIC DNA]</scope>
    <source>
        <strain evidence="2 3">DSM 18936</strain>
    </source>
</reference>
<organism evidence="2 3">
    <name type="scientific">Ilumatobacter fluminis</name>
    <dbReference type="NCBI Taxonomy" id="467091"/>
    <lineage>
        <taxon>Bacteria</taxon>
        <taxon>Bacillati</taxon>
        <taxon>Actinomycetota</taxon>
        <taxon>Acidimicrobiia</taxon>
        <taxon>Acidimicrobiales</taxon>
        <taxon>Ilumatobacteraceae</taxon>
        <taxon>Ilumatobacter</taxon>
    </lineage>
</organism>
<protein>
    <submittedName>
        <fullName evidence="2">Uncharacterized protein</fullName>
    </submittedName>
</protein>
<gene>
    <name evidence="2" type="ORF">BDK89_2068</name>
</gene>
<dbReference type="RefSeq" id="WP_133868853.1">
    <property type="nucleotide sequence ID" value="NZ_SOAU01000001.1"/>
</dbReference>
<sequence>MFLRRITAAVALTATLSLAADNASAGIQPIDDPPTFVTTTSFEAVWHATGAYNPDRDEFLYVASNNALISAVIFRADGTVRVPEFPIVTTVFGSTSGLDATGLQLHAVYNETEQEYLVTYQRFGPRSAAVPTTGRVYGQTVDATSGAVGAAAALDRVNSGDARCDARSHDVTYDPATGGYVLAYSIGMLFATTDACENLSGGHKTTVVPVSAALAPGARVDLPGTMPNSNDTFASIDRHPDTGQFLVGRLGDDGGRYTLITPSFDVVREHHVDNRNVTNGSFPAYVFVDVDPVTRNWVAVTRGSQRAQIMTLAPNGSVVTPSAIRFDTTFLGIGITDDGAILGTEYTNIGEYTMSGTKVSTYGPLVSSLGTFRSYDVVPGADGRVMVAGKHLNGNSTAGAATFLDVSRTRSIESFAPARFLETRPGQPDFDGQGRPGRRLAAGEILRLNVAGRGNVPTGAAGVVANITAVAPSGPGHVTVWDCIGGAPTASSLNYTAGAVIANEVIAKLSASGQLCIQSFAETHLIVDVVGAIPSGSPVESLAPARFYESRPGQPDFDGQGRPGARVKAGATVRVKIAGRGDVPSDAKGVIANVTAINPSGPGHVTVWDCAGKAPTASSLNYAAGTVVPNEIIAKLSSKGEICLTSFADTHLAIDVVGAIPDGSDVESLVPARFFESRPGQPDFDGKGRPGARLQAGKTVRVQIGGRGDVPADAAGVVVNVTAIAPAGAGHVTIWDCAGKAPTASSLNYAAGAVVANEVIVKLSAKGEICLVSFADTHLAVDVVGAIE</sequence>
<evidence type="ECO:0000313" key="3">
    <source>
        <dbReference type="Proteomes" id="UP000294558"/>
    </source>
</evidence>
<proteinExistence type="predicted"/>
<keyword evidence="1" id="KW-0732">Signal</keyword>
<comment type="caution">
    <text evidence="2">The sequence shown here is derived from an EMBL/GenBank/DDBJ whole genome shotgun (WGS) entry which is preliminary data.</text>
</comment>
<dbReference type="Proteomes" id="UP000294558">
    <property type="component" value="Unassembled WGS sequence"/>
</dbReference>
<dbReference type="AlphaFoldDB" id="A0A4R7HZ16"/>
<feature type="signal peptide" evidence="1">
    <location>
        <begin position="1"/>
        <end position="19"/>
    </location>
</feature>